<sequence>MIKLIDTEMWREDLKLINEFIHTNPKQLSQGEVVKEFENTFARTFGIKYAVYVNSGSSANLLMAYAAIEEGLVKTRTAIVPALSWSTTVSPWMQFGFKVVLCDSNQKNLGMDCTHLQRLCEENPGAVVMPVHVLGMPADIVEIRDIANRNECLLLEDCCEAMGSMAAGKYLGSFGAMATYSCFTGHQLSTIEGGVVVTDNDKLYIMLKLLRSHGWNRDVPGVPEYEAVDTFQDRFNFYVPGYNLRGQEINAWLGINRLARFRQESEYRERLFMAYNERMQNKYWKPVASGFVSAMAYPVIHRDREKIVADLVMNDIETRPLIAGSMEYQPMFVKRYGFKVNCQFAEQVHKYGFYVPIHCAMGVDDSDSISDIINKYYIEDVVNEHPKNAD</sequence>
<reference evidence="1" key="1">
    <citation type="submission" date="2020-03" db="EMBL/GenBank/DDBJ databases">
        <title>The deep terrestrial virosphere.</title>
        <authorList>
            <person name="Holmfeldt K."/>
            <person name="Nilsson E."/>
            <person name="Simone D."/>
            <person name="Lopez-Fernandez M."/>
            <person name="Wu X."/>
            <person name="de Brujin I."/>
            <person name="Lundin D."/>
            <person name="Andersson A."/>
            <person name="Bertilsson S."/>
            <person name="Dopson M."/>
        </authorList>
    </citation>
    <scope>NUCLEOTIDE SEQUENCE</scope>
    <source>
        <strain evidence="1">MM415B03383</strain>
    </source>
</reference>
<dbReference type="SUPFAM" id="SSF53383">
    <property type="entry name" value="PLP-dependent transferases"/>
    <property type="match status" value="1"/>
</dbReference>
<dbReference type="InterPro" id="IPR015421">
    <property type="entry name" value="PyrdxlP-dep_Trfase_major"/>
</dbReference>
<dbReference type="PANTHER" id="PTHR30244:SF34">
    <property type="entry name" value="DTDP-4-AMINO-4,6-DIDEOXYGALACTOSE TRANSAMINASE"/>
    <property type="match status" value="1"/>
</dbReference>
<keyword evidence="1" id="KW-0032">Aminotransferase</keyword>
<dbReference type="InterPro" id="IPR015422">
    <property type="entry name" value="PyrdxlP-dep_Trfase_small"/>
</dbReference>
<dbReference type="InterPro" id="IPR000653">
    <property type="entry name" value="DegT/StrS_aminotransferase"/>
</dbReference>
<organism evidence="1">
    <name type="scientific">viral metagenome</name>
    <dbReference type="NCBI Taxonomy" id="1070528"/>
    <lineage>
        <taxon>unclassified sequences</taxon>
        <taxon>metagenomes</taxon>
        <taxon>organismal metagenomes</taxon>
    </lineage>
</organism>
<accession>A0A6M3LCL2</accession>
<dbReference type="Pfam" id="PF01041">
    <property type="entry name" value="DegT_DnrJ_EryC1"/>
    <property type="match status" value="1"/>
</dbReference>
<evidence type="ECO:0000313" key="1">
    <source>
        <dbReference type="EMBL" id="QJA91362.1"/>
    </source>
</evidence>
<name>A0A6M3LCL2_9ZZZZ</name>
<dbReference type="AlphaFoldDB" id="A0A6M3LCL2"/>
<dbReference type="GO" id="GO:0008483">
    <property type="term" value="F:transaminase activity"/>
    <property type="evidence" value="ECO:0007669"/>
    <property type="project" value="UniProtKB-KW"/>
</dbReference>
<gene>
    <name evidence="1" type="ORF">MM415B03383_0003</name>
</gene>
<dbReference type="Gene3D" id="3.90.1150.10">
    <property type="entry name" value="Aspartate Aminotransferase, domain 1"/>
    <property type="match status" value="1"/>
</dbReference>
<dbReference type="InterPro" id="IPR015424">
    <property type="entry name" value="PyrdxlP-dep_Trfase"/>
</dbReference>
<dbReference type="Gene3D" id="3.40.640.10">
    <property type="entry name" value="Type I PLP-dependent aspartate aminotransferase-like (Major domain)"/>
    <property type="match status" value="1"/>
</dbReference>
<dbReference type="PIRSF" id="PIRSF000390">
    <property type="entry name" value="PLP_StrS"/>
    <property type="match status" value="1"/>
</dbReference>
<dbReference type="EMBL" id="MT142982">
    <property type="protein sequence ID" value="QJA91362.1"/>
    <property type="molecule type" value="Genomic_DNA"/>
</dbReference>
<dbReference type="GO" id="GO:0030170">
    <property type="term" value="F:pyridoxal phosphate binding"/>
    <property type="evidence" value="ECO:0007669"/>
    <property type="project" value="TreeGrafter"/>
</dbReference>
<dbReference type="PANTHER" id="PTHR30244">
    <property type="entry name" value="TRANSAMINASE"/>
    <property type="match status" value="1"/>
</dbReference>
<keyword evidence="1" id="KW-0808">Transferase</keyword>
<protein>
    <submittedName>
        <fullName evidence="1">Putative DegT/DnrJ/EryC1/StrS aminotransferase family protein</fullName>
    </submittedName>
</protein>
<proteinExistence type="predicted"/>
<dbReference type="GO" id="GO:0000271">
    <property type="term" value="P:polysaccharide biosynthetic process"/>
    <property type="evidence" value="ECO:0007669"/>
    <property type="project" value="TreeGrafter"/>
</dbReference>